<dbReference type="EMBL" id="JAPWTK010000482">
    <property type="protein sequence ID" value="KAJ8939572.1"/>
    <property type="molecule type" value="Genomic_DNA"/>
</dbReference>
<dbReference type="PANTHER" id="PTHR31511">
    <property type="entry name" value="PROTEIN CBG23764"/>
    <property type="match status" value="1"/>
</dbReference>
<accession>A0AAV8XL13</accession>
<proteinExistence type="predicted"/>
<protein>
    <recommendedName>
        <fullName evidence="3">DNA-directed DNA polymerase</fullName>
    </recommendedName>
</protein>
<sequence length="151" mass="17918">MNNAVFGKTMENVRKYRDVKLVTNIASCTIFDKDMVIIEMKRLNLTFNKPIYVGFKILDISKIYLYDFHYNYIQKKINTKAKLLYTDTDSLIYHFFVDDIYEHIKEDITEFDTSDYPPDNIYQIPLKNKKVLGLMKDENNGNVMTEFIGLR</sequence>
<keyword evidence="2" id="KW-1185">Reference proteome</keyword>
<dbReference type="PANTHER" id="PTHR31511:SF12">
    <property type="entry name" value="RHO TERMINATION FACTOR N-TERMINAL DOMAIN-CONTAINING PROTEIN"/>
    <property type="match status" value="1"/>
</dbReference>
<name>A0AAV8XL13_9CUCU</name>
<dbReference type="InterPro" id="IPR043502">
    <property type="entry name" value="DNA/RNA_pol_sf"/>
</dbReference>
<evidence type="ECO:0008006" key="3">
    <source>
        <dbReference type="Google" id="ProtNLM"/>
    </source>
</evidence>
<comment type="caution">
    <text evidence="1">The sequence shown here is derived from an EMBL/GenBank/DDBJ whole genome shotgun (WGS) entry which is preliminary data.</text>
</comment>
<dbReference type="Proteomes" id="UP001162162">
    <property type="component" value="Unassembled WGS sequence"/>
</dbReference>
<dbReference type="SUPFAM" id="SSF56672">
    <property type="entry name" value="DNA/RNA polymerases"/>
    <property type="match status" value="1"/>
</dbReference>
<dbReference type="GO" id="GO:0071897">
    <property type="term" value="P:DNA biosynthetic process"/>
    <property type="evidence" value="ECO:0007669"/>
    <property type="project" value="UniProtKB-ARBA"/>
</dbReference>
<reference evidence="1" key="1">
    <citation type="journal article" date="2023" name="Insect Mol. Biol.">
        <title>Genome sequencing provides insights into the evolution of gene families encoding plant cell wall-degrading enzymes in longhorned beetles.</title>
        <authorList>
            <person name="Shin N.R."/>
            <person name="Okamura Y."/>
            <person name="Kirsch R."/>
            <person name="Pauchet Y."/>
        </authorList>
    </citation>
    <scope>NUCLEOTIDE SEQUENCE</scope>
    <source>
        <strain evidence="1">AMC_N1</strain>
    </source>
</reference>
<organism evidence="1 2">
    <name type="scientific">Aromia moschata</name>
    <dbReference type="NCBI Taxonomy" id="1265417"/>
    <lineage>
        <taxon>Eukaryota</taxon>
        <taxon>Metazoa</taxon>
        <taxon>Ecdysozoa</taxon>
        <taxon>Arthropoda</taxon>
        <taxon>Hexapoda</taxon>
        <taxon>Insecta</taxon>
        <taxon>Pterygota</taxon>
        <taxon>Neoptera</taxon>
        <taxon>Endopterygota</taxon>
        <taxon>Coleoptera</taxon>
        <taxon>Polyphaga</taxon>
        <taxon>Cucujiformia</taxon>
        <taxon>Chrysomeloidea</taxon>
        <taxon>Cerambycidae</taxon>
        <taxon>Cerambycinae</taxon>
        <taxon>Callichromatini</taxon>
        <taxon>Aromia</taxon>
    </lineage>
</organism>
<evidence type="ECO:0000313" key="2">
    <source>
        <dbReference type="Proteomes" id="UP001162162"/>
    </source>
</evidence>
<gene>
    <name evidence="1" type="ORF">NQ318_014136</name>
</gene>
<evidence type="ECO:0000313" key="1">
    <source>
        <dbReference type="EMBL" id="KAJ8939572.1"/>
    </source>
</evidence>
<dbReference type="AlphaFoldDB" id="A0AAV8XL13"/>